<dbReference type="AlphaFoldDB" id="A0A1X1YAJ0"/>
<comment type="caution">
    <text evidence="1">The sequence shown here is derived from an EMBL/GenBank/DDBJ whole genome shotgun (WGS) entry which is preliminary data.</text>
</comment>
<reference evidence="1 2" key="1">
    <citation type="submission" date="2016-01" db="EMBL/GenBank/DDBJ databases">
        <title>The new phylogeny of the genus Mycobacterium.</title>
        <authorList>
            <person name="Tarcisio F."/>
            <person name="Conor M."/>
            <person name="Antonella G."/>
            <person name="Elisabetta G."/>
            <person name="Giulia F.S."/>
            <person name="Sara T."/>
            <person name="Anna F."/>
            <person name="Clotilde B."/>
            <person name="Roberto B."/>
            <person name="Veronica D.S."/>
            <person name="Fabio R."/>
            <person name="Monica P."/>
            <person name="Olivier J."/>
            <person name="Enrico T."/>
            <person name="Nicola S."/>
        </authorList>
    </citation>
    <scope>NUCLEOTIDE SEQUENCE [LARGE SCALE GENOMIC DNA]</scope>
    <source>
        <strain evidence="1 2">DSM 45394</strain>
    </source>
</reference>
<keyword evidence="2" id="KW-1185">Reference proteome</keyword>
<gene>
    <name evidence="1" type="ORF">AWC16_20360</name>
</gene>
<protein>
    <submittedName>
        <fullName evidence="1">Uncharacterized protein</fullName>
    </submittedName>
</protein>
<sequence>MRKLEGLDRIRVYVDFEQWDDEDAPLEYQWQVSDGSCGRKLDYGSVDGDAGLAAAMAVADAAAARLFPGH</sequence>
<accession>A0A1X1YAJ0</accession>
<name>A0A1X1YAJ0_9MYCO</name>
<evidence type="ECO:0000313" key="1">
    <source>
        <dbReference type="EMBL" id="ORW08089.1"/>
    </source>
</evidence>
<organism evidence="1 2">
    <name type="scientific">Mycolicibacter longobardus</name>
    <dbReference type="NCBI Taxonomy" id="1108812"/>
    <lineage>
        <taxon>Bacteria</taxon>
        <taxon>Bacillati</taxon>
        <taxon>Actinomycetota</taxon>
        <taxon>Actinomycetes</taxon>
        <taxon>Mycobacteriales</taxon>
        <taxon>Mycobacteriaceae</taxon>
        <taxon>Mycolicibacter</taxon>
    </lineage>
</organism>
<proteinExistence type="predicted"/>
<dbReference type="Proteomes" id="UP000193866">
    <property type="component" value="Unassembled WGS sequence"/>
</dbReference>
<dbReference type="EMBL" id="LQPG01000039">
    <property type="protein sequence ID" value="ORW08089.1"/>
    <property type="molecule type" value="Genomic_DNA"/>
</dbReference>
<evidence type="ECO:0000313" key="2">
    <source>
        <dbReference type="Proteomes" id="UP000193866"/>
    </source>
</evidence>